<keyword evidence="1" id="KW-1133">Transmembrane helix</keyword>
<organism evidence="2 3">
    <name type="scientific">Fulvivirga imtechensis AK7</name>
    <dbReference type="NCBI Taxonomy" id="1237149"/>
    <lineage>
        <taxon>Bacteria</taxon>
        <taxon>Pseudomonadati</taxon>
        <taxon>Bacteroidota</taxon>
        <taxon>Cytophagia</taxon>
        <taxon>Cytophagales</taxon>
        <taxon>Fulvivirgaceae</taxon>
        <taxon>Fulvivirga</taxon>
    </lineage>
</organism>
<comment type="caution">
    <text evidence="2">The sequence shown here is derived from an EMBL/GenBank/DDBJ whole genome shotgun (WGS) entry which is preliminary data.</text>
</comment>
<reference evidence="2 3" key="1">
    <citation type="submission" date="2012-12" db="EMBL/GenBank/DDBJ databases">
        <title>Genome assembly of Fulvivirga imtechensis AK7.</title>
        <authorList>
            <person name="Nupur N."/>
            <person name="Khatri I."/>
            <person name="Kumar R."/>
            <person name="Subramanian S."/>
            <person name="Pinnaka A."/>
        </authorList>
    </citation>
    <scope>NUCLEOTIDE SEQUENCE [LARGE SCALE GENOMIC DNA]</scope>
    <source>
        <strain evidence="2 3">AK7</strain>
    </source>
</reference>
<proteinExistence type="predicted"/>
<accession>L8JLH9</accession>
<dbReference type="AlphaFoldDB" id="L8JLH9"/>
<dbReference type="Proteomes" id="UP000011135">
    <property type="component" value="Unassembled WGS sequence"/>
</dbReference>
<keyword evidence="3" id="KW-1185">Reference proteome</keyword>
<dbReference type="EMBL" id="AMZN01000128">
    <property type="protein sequence ID" value="ELR68237.1"/>
    <property type="molecule type" value="Genomic_DNA"/>
</dbReference>
<name>L8JLH9_9BACT</name>
<sequence length="70" mass="7325">MFVATGWGLGVGFGLVTGGLSFGSTSAMGLLLGLGLPKTDDRKEPLLFLGLLYFFLKSKKHCLSAFGAGR</sequence>
<evidence type="ECO:0000256" key="1">
    <source>
        <dbReference type="SAM" id="Phobius"/>
    </source>
</evidence>
<evidence type="ECO:0000313" key="2">
    <source>
        <dbReference type="EMBL" id="ELR68237.1"/>
    </source>
</evidence>
<dbReference type="STRING" id="1237149.C900_00591"/>
<gene>
    <name evidence="2" type="ORF">C900_00591</name>
</gene>
<protein>
    <submittedName>
        <fullName evidence="2">Uncharacterized protein</fullName>
    </submittedName>
</protein>
<keyword evidence="1" id="KW-0812">Transmembrane</keyword>
<keyword evidence="1" id="KW-0472">Membrane</keyword>
<evidence type="ECO:0000313" key="3">
    <source>
        <dbReference type="Proteomes" id="UP000011135"/>
    </source>
</evidence>
<feature type="transmembrane region" description="Helical" evidence="1">
    <location>
        <begin position="12"/>
        <end position="36"/>
    </location>
</feature>